<name>L9X5N9_9EURY</name>
<dbReference type="CDD" id="cd10970">
    <property type="entry name" value="CE4_DAC_u1_6s"/>
    <property type="match status" value="1"/>
</dbReference>
<comment type="caution">
    <text evidence="2">The sequence shown here is derived from an EMBL/GenBank/DDBJ whole genome shotgun (WGS) entry which is preliminary data.</text>
</comment>
<evidence type="ECO:0000313" key="2">
    <source>
        <dbReference type="EMBL" id="ELY56927.1"/>
    </source>
</evidence>
<evidence type="ECO:0000256" key="1">
    <source>
        <dbReference type="SAM" id="MobiDB-lite"/>
    </source>
</evidence>
<sequence>MEHERDAEGGPSRRGLLAAVGATSTALAGCTDLLSNDDDPADSGPWPALESGEVLSDFQDLEEWTARTGAVSGAPEEALTGSQAAVLESDGETAEMSLEFSDGFDLSELDLSDGLDLEGWDVSLAVKPESATRIRVEFVAPSREERLTSVRLVPDGFDGWFRLDCGYQQKPAEEPDLSEVTRIDVVAEGPDGGPTRLVVDDLRRTESADNGAAILAFYGGHDSHYDVAADLLEERGWTAAVPVPPERIGEDGRMTREQLRDLGDRGWDVCPLPEPSTPLPEQSADGQRQVLEDARATLEGEGLDDGARHLFVPDEGFDAETYRIARDVYDAAFVSNSGTTGVPPTEMHAIPYIWGPALHTGVRRHVNLADQYDLLTVIRVPRLVDDDAANVGVDENRMSIDDFGLLLEHVDHRGLDVVTPSDLVDGTFERDREEPAEPERPDGVVFEEGRSHAFDGSGAGETSSFDLEEGLIVATVSGDASEIAVDLVRDEGVGIDETLARTDGTDGESVSVVDGGAYRLEVAADGAWSIELEQPAVRGDDLEDLPVEASGSGSAFVGPLWTDGDVRVVATHDGDEPFVVDGHGADGHREVLVNRSGEFENSRSYKAGGPVWLDVEADGNWTLSITDP</sequence>
<organism evidence="2 3">
    <name type="scientific">Natronococcus jeotgali DSM 18795</name>
    <dbReference type="NCBI Taxonomy" id="1227498"/>
    <lineage>
        <taxon>Archaea</taxon>
        <taxon>Methanobacteriati</taxon>
        <taxon>Methanobacteriota</taxon>
        <taxon>Stenosarchaea group</taxon>
        <taxon>Halobacteria</taxon>
        <taxon>Halobacteriales</taxon>
        <taxon>Natrialbaceae</taxon>
        <taxon>Natronococcus</taxon>
    </lineage>
</organism>
<evidence type="ECO:0000313" key="3">
    <source>
        <dbReference type="Proteomes" id="UP000011531"/>
    </source>
</evidence>
<dbReference type="EMBL" id="AOIA01000122">
    <property type="protein sequence ID" value="ELY56927.1"/>
    <property type="molecule type" value="Genomic_DNA"/>
</dbReference>
<reference evidence="2 3" key="1">
    <citation type="journal article" date="2014" name="PLoS Genet.">
        <title>Phylogenetically driven sequencing of extremely halophilic archaea reveals strategies for static and dynamic osmo-response.</title>
        <authorList>
            <person name="Becker E.A."/>
            <person name="Seitzer P.M."/>
            <person name="Tritt A."/>
            <person name="Larsen D."/>
            <person name="Krusor M."/>
            <person name="Yao A.I."/>
            <person name="Wu D."/>
            <person name="Madern D."/>
            <person name="Eisen J.A."/>
            <person name="Darling A.E."/>
            <person name="Facciotti M.T."/>
        </authorList>
    </citation>
    <scope>NUCLEOTIDE SEQUENCE [LARGE SCALE GENOMIC DNA]</scope>
    <source>
        <strain evidence="2 3">DSM 18795</strain>
    </source>
</reference>
<dbReference type="Gene3D" id="3.20.20.370">
    <property type="entry name" value="Glycoside hydrolase/deacetylase"/>
    <property type="match status" value="1"/>
</dbReference>
<keyword evidence="3" id="KW-1185">Reference proteome</keyword>
<dbReference type="PATRIC" id="fig|1227498.3.peg.2729"/>
<dbReference type="PROSITE" id="PS51257">
    <property type="entry name" value="PROKAR_LIPOPROTEIN"/>
    <property type="match status" value="1"/>
</dbReference>
<dbReference type="Proteomes" id="UP000011531">
    <property type="component" value="Unassembled WGS sequence"/>
</dbReference>
<protein>
    <submittedName>
        <fullName evidence="2">Polysaccharide deacetylase</fullName>
    </submittedName>
</protein>
<gene>
    <name evidence="2" type="ORF">C492_13980</name>
</gene>
<feature type="region of interest" description="Disordered" evidence="1">
    <location>
        <begin position="31"/>
        <end position="50"/>
    </location>
</feature>
<proteinExistence type="predicted"/>
<dbReference type="RefSeq" id="WP_008424482.1">
    <property type="nucleotide sequence ID" value="NZ_AOIA01000122.1"/>
</dbReference>
<accession>L9X5N9</accession>
<dbReference type="AlphaFoldDB" id="L9X5N9"/>
<dbReference type="OrthoDB" id="248140at2157"/>